<dbReference type="PANTHER" id="PTHR45740:SF2">
    <property type="entry name" value="POLY [ADP-RIBOSE] POLYMERASE"/>
    <property type="match status" value="1"/>
</dbReference>
<dbReference type="InterPro" id="IPR004170">
    <property type="entry name" value="WWE_dom"/>
</dbReference>
<sequence length="427" mass="49683">MACAPRDLTLPIFKFLCREGSNGQNIHCIVDKLSHSSNDLHLNLSHVKRVINTSDRFHQQGNIIYPKTSLQICGRPETHDNNCTSLHLCKFYLLSNNCKRSKDCIFGHNFESQHNRKILKEHGLSKLSLEEVRGLLQIRCNRTSETTPMLCNYHNNDDGCRKSVDCHCIHICKKFLDFKCRGRNCNKNHDIDEQVTTVLEKFGFDTNLEDESIIDLIRNVTELKFEVQAPSSVPSKSKPKPKTSEFCRYFLKGNCSRPNCKFIHSKHPYMWCYYVKQWLNFPEVVNEQIEKQYADPNIKTATLNPQYNDISEVDFEKMFASNLDGEPLKIERKQASPSMNWVWYWRAEPETWSEMSKSGIEEGNEFIEKNFHSKTDLMLHFKDSNTYAKLNFEEMSWKFKVTELSVAAAVSQDVARCRYNMAINLTS</sequence>
<feature type="domain" description="C3H1-type" evidence="7">
    <location>
        <begin position="88"/>
        <end position="111"/>
    </location>
</feature>
<dbReference type="EMBL" id="OX597825">
    <property type="protein sequence ID" value="CAI9730820.1"/>
    <property type="molecule type" value="Genomic_DNA"/>
</dbReference>
<dbReference type="GO" id="GO:0008270">
    <property type="term" value="F:zinc ion binding"/>
    <property type="evidence" value="ECO:0007669"/>
    <property type="project" value="UniProtKB-KW"/>
</dbReference>
<reference evidence="9" key="1">
    <citation type="submission" date="2023-08" db="EMBL/GenBank/DDBJ databases">
        <authorList>
            <person name="Alioto T."/>
            <person name="Alioto T."/>
            <person name="Gomez Garrido J."/>
        </authorList>
    </citation>
    <scope>NUCLEOTIDE SEQUENCE</scope>
</reference>
<evidence type="ECO:0000256" key="5">
    <source>
        <dbReference type="ARBA" id="ARBA00022833"/>
    </source>
</evidence>
<dbReference type="PROSITE" id="PS50103">
    <property type="entry name" value="ZF_C3H1"/>
    <property type="match status" value="2"/>
</dbReference>
<evidence type="ECO:0000313" key="10">
    <source>
        <dbReference type="Proteomes" id="UP001162480"/>
    </source>
</evidence>
<keyword evidence="2 6" id="KW-0479">Metal-binding</keyword>
<evidence type="ECO:0000259" key="7">
    <source>
        <dbReference type="PROSITE" id="PS50103"/>
    </source>
</evidence>
<evidence type="ECO:0000256" key="3">
    <source>
        <dbReference type="ARBA" id="ARBA00022737"/>
    </source>
</evidence>
<dbReference type="Pfam" id="PF25261">
    <property type="entry name" value="zf-CCCH_PARP12"/>
    <property type="match status" value="1"/>
</dbReference>
<dbReference type="GO" id="GO:0005634">
    <property type="term" value="C:nucleus"/>
    <property type="evidence" value="ECO:0007669"/>
    <property type="project" value="TreeGrafter"/>
</dbReference>
<dbReference type="PANTHER" id="PTHR45740">
    <property type="entry name" value="POLY [ADP-RIBOSE] POLYMERASE"/>
    <property type="match status" value="1"/>
</dbReference>
<protein>
    <submittedName>
        <fullName evidence="9">Protein mono-ADP-ribosyltransferase PARP12-like</fullName>
    </submittedName>
</protein>
<dbReference type="SUPFAM" id="SSF90229">
    <property type="entry name" value="CCCH zinc finger"/>
    <property type="match status" value="1"/>
</dbReference>
<dbReference type="InterPro" id="IPR036855">
    <property type="entry name" value="Znf_CCCH_sf"/>
</dbReference>
<keyword evidence="10" id="KW-1185">Reference proteome</keyword>
<evidence type="ECO:0000256" key="2">
    <source>
        <dbReference type="ARBA" id="ARBA00022723"/>
    </source>
</evidence>
<feature type="zinc finger region" description="C3H1-type" evidence="6">
    <location>
        <begin position="241"/>
        <end position="267"/>
    </location>
</feature>
<keyword evidence="1" id="KW-0597">Phosphoprotein</keyword>
<dbReference type="GO" id="GO:0003950">
    <property type="term" value="F:NAD+ poly-ADP-ribosyltransferase activity"/>
    <property type="evidence" value="ECO:0007669"/>
    <property type="project" value="TreeGrafter"/>
</dbReference>
<dbReference type="InterPro" id="IPR000571">
    <property type="entry name" value="Znf_CCCH"/>
</dbReference>
<dbReference type="AlphaFoldDB" id="A0AA36FAL5"/>
<evidence type="ECO:0000259" key="8">
    <source>
        <dbReference type="PROSITE" id="PS50918"/>
    </source>
</evidence>
<organism evidence="9 10">
    <name type="scientific">Octopus vulgaris</name>
    <name type="common">Common octopus</name>
    <dbReference type="NCBI Taxonomy" id="6645"/>
    <lineage>
        <taxon>Eukaryota</taxon>
        <taxon>Metazoa</taxon>
        <taxon>Spiralia</taxon>
        <taxon>Lophotrochozoa</taxon>
        <taxon>Mollusca</taxon>
        <taxon>Cephalopoda</taxon>
        <taxon>Coleoidea</taxon>
        <taxon>Octopodiformes</taxon>
        <taxon>Octopoda</taxon>
        <taxon>Incirrata</taxon>
        <taxon>Octopodidae</taxon>
        <taxon>Octopus</taxon>
    </lineage>
</organism>
<keyword evidence="3" id="KW-0677">Repeat</keyword>
<dbReference type="SMART" id="SM00356">
    <property type="entry name" value="ZnF_C3H1"/>
    <property type="match status" value="2"/>
</dbReference>
<feature type="domain" description="WWE" evidence="8">
    <location>
        <begin position="329"/>
        <end position="416"/>
    </location>
</feature>
<evidence type="ECO:0000256" key="4">
    <source>
        <dbReference type="ARBA" id="ARBA00022771"/>
    </source>
</evidence>
<proteinExistence type="predicted"/>
<evidence type="ECO:0000256" key="1">
    <source>
        <dbReference type="ARBA" id="ARBA00022553"/>
    </source>
</evidence>
<dbReference type="Gene3D" id="3.30.1370.210">
    <property type="match status" value="1"/>
</dbReference>
<gene>
    <name evidence="9" type="ORF">OCTVUL_1B020479</name>
</gene>
<dbReference type="Proteomes" id="UP001162480">
    <property type="component" value="Chromosome 12"/>
</dbReference>
<accession>A0AA36FAL5</accession>
<feature type="zinc finger region" description="C3H1-type" evidence="6">
    <location>
        <begin position="88"/>
        <end position="111"/>
    </location>
</feature>
<dbReference type="GO" id="GO:1990404">
    <property type="term" value="F:NAD+-protein mono-ADP-ribosyltransferase activity"/>
    <property type="evidence" value="ECO:0007669"/>
    <property type="project" value="TreeGrafter"/>
</dbReference>
<dbReference type="PROSITE" id="PS50918">
    <property type="entry name" value="WWE"/>
    <property type="match status" value="1"/>
</dbReference>
<evidence type="ECO:0000256" key="6">
    <source>
        <dbReference type="PROSITE-ProRule" id="PRU00723"/>
    </source>
</evidence>
<keyword evidence="4 6" id="KW-0863">Zinc-finger</keyword>
<dbReference type="InterPro" id="IPR051712">
    <property type="entry name" value="ARTD-AVP"/>
</dbReference>
<keyword evidence="5 6" id="KW-0862">Zinc</keyword>
<evidence type="ECO:0000313" key="9">
    <source>
        <dbReference type="EMBL" id="CAI9730820.1"/>
    </source>
</evidence>
<dbReference type="InterPro" id="IPR057602">
    <property type="entry name" value="Zfn-CCCH_PARP12"/>
</dbReference>
<name>A0AA36FAL5_OCTVU</name>
<feature type="domain" description="C3H1-type" evidence="7">
    <location>
        <begin position="241"/>
        <end position="267"/>
    </location>
</feature>